<dbReference type="AlphaFoldDB" id="A0A0L6U0R8"/>
<proteinExistence type="predicted"/>
<evidence type="ECO:0000313" key="1">
    <source>
        <dbReference type="EMBL" id="KNZ42109.1"/>
    </source>
</evidence>
<dbReference type="InterPro" id="IPR012675">
    <property type="entry name" value="Beta-grasp_dom_sf"/>
</dbReference>
<accession>A0A0L6U0R8</accession>
<name>A0A0L6U0R8_9FIRM</name>
<dbReference type="InterPro" id="IPR003749">
    <property type="entry name" value="ThiS/MoaD-like"/>
</dbReference>
<dbReference type="Gene3D" id="3.10.20.30">
    <property type="match status" value="1"/>
</dbReference>
<evidence type="ECO:0008006" key="3">
    <source>
        <dbReference type="Google" id="ProtNLM"/>
    </source>
</evidence>
<sequence>MSINVKLFANFREGRGKVVQMDYTPGMTAQDVIDHLGITAPEIAALIVDGVDGKVDTMLTAEVKKDGYLAIFPPVAGG</sequence>
<dbReference type="CDD" id="cd17040">
    <property type="entry name" value="Ubl_MoaD_like"/>
    <property type="match status" value="1"/>
</dbReference>
<comment type="caution">
    <text evidence="1">The sequence shown here is derived from an EMBL/GenBank/DDBJ whole genome shotgun (WGS) entry which is preliminary data.</text>
</comment>
<dbReference type="RefSeq" id="WP_050739869.1">
    <property type="nucleotide sequence ID" value="NZ_LGYO01000019.1"/>
</dbReference>
<dbReference type="SUPFAM" id="SSF54285">
    <property type="entry name" value="MoaD/ThiS"/>
    <property type="match status" value="1"/>
</dbReference>
<gene>
    <name evidence="1" type="ORF">AKG39_08050</name>
</gene>
<protein>
    <recommendedName>
        <fullName evidence="3">Molybdenum cofactor biosynthesis protein MoaD</fullName>
    </recommendedName>
</protein>
<dbReference type="EMBL" id="LGYO01000019">
    <property type="protein sequence ID" value="KNZ42109.1"/>
    <property type="molecule type" value="Genomic_DNA"/>
</dbReference>
<dbReference type="STRING" id="52689.AKG39_08050"/>
<organism evidence="1 2">
    <name type="scientific">Acetobacterium bakii</name>
    <dbReference type="NCBI Taxonomy" id="52689"/>
    <lineage>
        <taxon>Bacteria</taxon>
        <taxon>Bacillati</taxon>
        <taxon>Bacillota</taxon>
        <taxon>Clostridia</taxon>
        <taxon>Eubacteriales</taxon>
        <taxon>Eubacteriaceae</taxon>
        <taxon>Acetobacterium</taxon>
    </lineage>
</organism>
<dbReference type="OrthoDB" id="9801945at2"/>
<dbReference type="InterPro" id="IPR016155">
    <property type="entry name" value="Mopterin_synth/thiamin_S_b"/>
</dbReference>
<evidence type="ECO:0000313" key="2">
    <source>
        <dbReference type="Proteomes" id="UP000036873"/>
    </source>
</evidence>
<reference evidence="2" key="1">
    <citation type="submission" date="2015-07" db="EMBL/GenBank/DDBJ databases">
        <title>Draft genome sequence of Acetobacterium bakii DSM 8293, a potential psychrophilic chemical producer through syngas fermentation.</title>
        <authorList>
            <person name="Song Y."/>
            <person name="Hwang S."/>
            <person name="Cho B.-K."/>
        </authorList>
    </citation>
    <scope>NUCLEOTIDE SEQUENCE [LARGE SCALE GENOMIC DNA]</scope>
    <source>
        <strain evidence="2">DSM 8239</strain>
    </source>
</reference>
<dbReference type="Proteomes" id="UP000036873">
    <property type="component" value="Unassembled WGS sequence"/>
</dbReference>
<dbReference type="Pfam" id="PF02597">
    <property type="entry name" value="ThiS"/>
    <property type="match status" value="1"/>
</dbReference>
<keyword evidence="2" id="KW-1185">Reference proteome</keyword>